<keyword evidence="1" id="KW-0812">Transmembrane</keyword>
<keyword evidence="1" id="KW-0472">Membrane</keyword>
<dbReference type="PANTHER" id="PTHR37305:SF1">
    <property type="entry name" value="MEMBRANE PROTEIN"/>
    <property type="match status" value="1"/>
</dbReference>
<dbReference type="EMBL" id="JBHSHC010000052">
    <property type="protein sequence ID" value="MFC4767254.1"/>
    <property type="molecule type" value="Genomic_DNA"/>
</dbReference>
<keyword evidence="1" id="KW-1133">Transmembrane helix</keyword>
<comment type="caution">
    <text evidence="2">The sequence shown here is derived from an EMBL/GenBank/DDBJ whole genome shotgun (WGS) entry which is preliminary data.</text>
</comment>
<feature type="transmembrane region" description="Helical" evidence="1">
    <location>
        <begin position="119"/>
        <end position="140"/>
    </location>
</feature>
<dbReference type="RefSeq" id="WP_380025250.1">
    <property type="nucleotide sequence ID" value="NZ_JBHSHC010000052.1"/>
</dbReference>
<feature type="transmembrane region" description="Helical" evidence="1">
    <location>
        <begin position="47"/>
        <end position="74"/>
    </location>
</feature>
<evidence type="ECO:0000313" key="2">
    <source>
        <dbReference type="EMBL" id="MFC4767254.1"/>
    </source>
</evidence>
<sequence length="232" mass="24877">MQIGPQVFLPLLSVLLVTDIVSGEQTGGTIKLLLTRPVSRGKILFGKYVTAVTATSFVNALFFAVLTGVCLLLFGSKFSMEPVAVGVKTDYVEKMLNGTVQTAPVIDVTNVSVISMQEFAIGGMLLTILASIAMGTLGFFCSVLVRSAAVSTGLSMGVVIIGIVLMNVGRGNEWMKGLITICFNLPLAWSGELSRQFGISVTLFQSLLVLFTWSVVMYGIGHLLFRRRDVLA</sequence>
<gene>
    <name evidence="2" type="ORF">ACFO8Q_07750</name>
</gene>
<name>A0ABV9PYX0_9BACL</name>
<feature type="transmembrane region" description="Helical" evidence="1">
    <location>
        <begin position="203"/>
        <end position="225"/>
    </location>
</feature>
<protein>
    <submittedName>
        <fullName evidence="2">ABC transporter permease</fullName>
    </submittedName>
</protein>
<dbReference type="Pfam" id="PF12679">
    <property type="entry name" value="ABC2_membrane_2"/>
    <property type="match status" value="1"/>
</dbReference>
<evidence type="ECO:0000256" key="1">
    <source>
        <dbReference type="SAM" id="Phobius"/>
    </source>
</evidence>
<dbReference type="PANTHER" id="PTHR37305">
    <property type="entry name" value="INTEGRAL MEMBRANE PROTEIN-RELATED"/>
    <property type="match status" value="1"/>
</dbReference>
<accession>A0ABV9PYX0</accession>
<keyword evidence="3" id="KW-1185">Reference proteome</keyword>
<organism evidence="2 3">
    <name type="scientific">Effusibacillus consociatus</name>
    <dbReference type="NCBI Taxonomy" id="1117041"/>
    <lineage>
        <taxon>Bacteria</taxon>
        <taxon>Bacillati</taxon>
        <taxon>Bacillota</taxon>
        <taxon>Bacilli</taxon>
        <taxon>Bacillales</taxon>
        <taxon>Alicyclobacillaceae</taxon>
        <taxon>Effusibacillus</taxon>
    </lineage>
</organism>
<proteinExistence type="predicted"/>
<reference evidence="3" key="1">
    <citation type="journal article" date="2019" name="Int. J. Syst. Evol. Microbiol.">
        <title>The Global Catalogue of Microorganisms (GCM) 10K type strain sequencing project: providing services to taxonomists for standard genome sequencing and annotation.</title>
        <authorList>
            <consortium name="The Broad Institute Genomics Platform"/>
            <consortium name="The Broad Institute Genome Sequencing Center for Infectious Disease"/>
            <person name="Wu L."/>
            <person name="Ma J."/>
        </authorList>
    </citation>
    <scope>NUCLEOTIDE SEQUENCE [LARGE SCALE GENOMIC DNA]</scope>
    <source>
        <strain evidence="3">WYCCWR 12678</strain>
    </source>
</reference>
<evidence type="ECO:0000313" key="3">
    <source>
        <dbReference type="Proteomes" id="UP001596002"/>
    </source>
</evidence>
<dbReference type="Proteomes" id="UP001596002">
    <property type="component" value="Unassembled WGS sequence"/>
</dbReference>
<feature type="transmembrane region" description="Helical" evidence="1">
    <location>
        <begin position="146"/>
        <end position="167"/>
    </location>
</feature>